<dbReference type="AlphaFoldDB" id="A0A0E9PJM5"/>
<reference evidence="1" key="2">
    <citation type="journal article" date="2015" name="Fish Shellfish Immunol.">
        <title>Early steps in the European eel (Anguilla anguilla)-Vibrio vulnificus interaction in the gills: Role of the RtxA13 toxin.</title>
        <authorList>
            <person name="Callol A."/>
            <person name="Pajuelo D."/>
            <person name="Ebbesson L."/>
            <person name="Teles M."/>
            <person name="MacKenzie S."/>
            <person name="Amaro C."/>
        </authorList>
    </citation>
    <scope>NUCLEOTIDE SEQUENCE</scope>
</reference>
<accession>A0A0E9PJM5</accession>
<name>A0A0E9PJM5_ANGAN</name>
<protein>
    <submittedName>
        <fullName evidence="1">Uncharacterized protein</fullName>
    </submittedName>
</protein>
<evidence type="ECO:0000313" key="1">
    <source>
        <dbReference type="EMBL" id="JAH04053.1"/>
    </source>
</evidence>
<proteinExistence type="predicted"/>
<reference evidence="1" key="1">
    <citation type="submission" date="2014-11" db="EMBL/GenBank/DDBJ databases">
        <authorList>
            <person name="Amaro Gonzalez C."/>
        </authorList>
    </citation>
    <scope>NUCLEOTIDE SEQUENCE</scope>
</reference>
<sequence length="18" mass="2150">MYSFISFIYTLSLCFNSN</sequence>
<dbReference type="EMBL" id="GBXM01104524">
    <property type="protein sequence ID" value="JAH04053.1"/>
    <property type="molecule type" value="Transcribed_RNA"/>
</dbReference>
<organism evidence="1">
    <name type="scientific">Anguilla anguilla</name>
    <name type="common">European freshwater eel</name>
    <name type="synonym">Muraena anguilla</name>
    <dbReference type="NCBI Taxonomy" id="7936"/>
    <lineage>
        <taxon>Eukaryota</taxon>
        <taxon>Metazoa</taxon>
        <taxon>Chordata</taxon>
        <taxon>Craniata</taxon>
        <taxon>Vertebrata</taxon>
        <taxon>Euteleostomi</taxon>
        <taxon>Actinopterygii</taxon>
        <taxon>Neopterygii</taxon>
        <taxon>Teleostei</taxon>
        <taxon>Anguilliformes</taxon>
        <taxon>Anguillidae</taxon>
        <taxon>Anguilla</taxon>
    </lineage>
</organism>